<dbReference type="Pfam" id="PF00650">
    <property type="entry name" value="CRAL_TRIO"/>
    <property type="match status" value="1"/>
</dbReference>
<dbReference type="PANTHER" id="PTHR45824">
    <property type="entry name" value="GH16843P"/>
    <property type="match status" value="1"/>
</dbReference>
<evidence type="ECO:0000256" key="1">
    <source>
        <dbReference type="SAM" id="MobiDB-lite"/>
    </source>
</evidence>
<dbReference type="SMART" id="SM00516">
    <property type="entry name" value="SEC14"/>
    <property type="match status" value="1"/>
</dbReference>
<dbReference type="AlphaFoldDB" id="A0A4P9XY68"/>
<dbReference type="GO" id="GO:0008526">
    <property type="term" value="F:phosphatidylinositol transfer activity"/>
    <property type="evidence" value="ECO:0007669"/>
    <property type="project" value="TreeGrafter"/>
</dbReference>
<feature type="region of interest" description="Disordered" evidence="1">
    <location>
        <begin position="34"/>
        <end position="65"/>
    </location>
</feature>
<dbReference type="InterPro" id="IPR036273">
    <property type="entry name" value="CRAL/TRIO_N_dom_sf"/>
</dbReference>
<proteinExistence type="predicted"/>
<accession>A0A4P9XY68</accession>
<dbReference type="PROSITE" id="PS50191">
    <property type="entry name" value="CRAL_TRIO"/>
    <property type="match status" value="1"/>
</dbReference>
<dbReference type="InterPro" id="IPR011074">
    <property type="entry name" value="CRAL/TRIO_N_dom"/>
</dbReference>
<reference evidence="4" key="1">
    <citation type="journal article" date="2018" name="Nat. Microbiol.">
        <title>Leveraging single-cell genomics to expand the fungal tree of life.</title>
        <authorList>
            <person name="Ahrendt S.R."/>
            <person name="Quandt C.A."/>
            <person name="Ciobanu D."/>
            <person name="Clum A."/>
            <person name="Salamov A."/>
            <person name="Andreopoulos B."/>
            <person name="Cheng J.F."/>
            <person name="Woyke T."/>
            <person name="Pelin A."/>
            <person name="Henrissat B."/>
            <person name="Reynolds N.K."/>
            <person name="Benny G.L."/>
            <person name="Smith M.E."/>
            <person name="James T.Y."/>
            <person name="Grigoriev I.V."/>
        </authorList>
    </citation>
    <scope>NUCLEOTIDE SEQUENCE [LARGE SCALE GENOMIC DNA]</scope>
    <source>
        <strain evidence="4">RSA 1356</strain>
    </source>
</reference>
<feature type="domain" description="CRAL-TRIO" evidence="2">
    <location>
        <begin position="179"/>
        <end position="397"/>
    </location>
</feature>
<protein>
    <submittedName>
        <fullName evidence="3">CRAL-TRIO domain-containing protein</fullName>
    </submittedName>
</protein>
<feature type="compositionally biased region" description="Low complexity" evidence="1">
    <location>
        <begin position="47"/>
        <end position="60"/>
    </location>
</feature>
<dbReference type="SUPFAM" id="SSF46938">
    <property type="entry name" value="CRAL/TRIO N-terminal domain"/>
    <property type="match status" value="1"/>
</dbReference>
<dbReference type="PANTHER" id="PTHR45824:SF29">
    <property type="entry name" value="GH16843P"/>
    <property type="match status" value="1"/>
</dbReference>
<dbReference type="InterPro" id="IPR052578">
    <property type="entry name" value="PI_Transfer_CRAL-TRIO"/>
</dbReference>
<evidence type="ECO:0000259" key="2">
    <source>
        <dbReference type="PROSITE" id="PS50191"/>
    </source>
</evidence>
<dbReference type="Proteomes" id="UP000271241">
    <property type="component" value="Unassembled WGS sequence"/>
</dbReference>
<organism evidence="3 4">
    <name type="scientific">Thamnocephalis sphaerospora</name>
    <dbReference type="NCBI Taxonomy" id="78915"/>
    <lineage>
        <taxon>Eukaryota</taxon>
        <taxon>Fungi</taxon>
        <taxon>Fungi incertae sedis</taxon>
        <taxon>Zoopagomycota</taxon>
        <taxon>Zoopagomycotina</taxon>
        <taxon>Zoopagomycetes</taxon>
        <taxon>Zoopagales</taxon>
        <taxon>Sigmoideomycetaceae</taxon>
        <taxon>Thamnocephalis</taxon>
    </lineage>
</organism>
<evidence type="ECO:0000313" key="4">
    <source>
        <dbReference type="Proteomes" id="UP000271241"/>
    </source>
</evidence>
<sequence>MWYPPIVILATKSNNWHWQIMSAFRRLSIVRNAQKQGDSVRRQRGYSSPAAPTTPRTSSPVEQDALGASASSVSLFDRDDQKRSEYEPVFTLPEWLYPAPQNNEMTTEQQLRLDRVRQKLPSLIAPPGSPLHEEDVIFCTDCCLARYLRASQWDTDVATERLAKTLVWRHEHRPHLLSPAYVESEAVTGKIIVDGFDLKGGPVIYITPRLENTKSSQRQIDHMIFFLERAVAVMPPGVEKLTLIVDFAGSSVFNSPAPWVAKSVVSILDQHYPERLNAAVLVGTPWYFNQLYKLVSPLIDPITKQKIHVVDLGRRKRRTNTSSGPSGSGEGGQTSSKGRRHVSMPGLRRLTDMHGDEDEHDNDADDAMGMEIESSIWGLVPPELLHTSVGGRRPFKHNHSVYWPRLLEQTVHYRSASPENI</sequence>
<dbReference type="Gene3D" id="3.40.525.10">
    <property type="entry name" value="CRAL-TRIO lipid binding domain"/>
    <property type="match status" value="1"/>
</dbReference>
<dbReference type="EMBL" id="KZ992443">
    <property type="protein sequence ID" value="RKP10641.1"/>
    <property type="molecule type" value="Genomic_DNA"/>
</dbReference>
<dbReference type="InterPro" id="IPR036865">
    <property type="entry name" value="CRAL-TRIO_dom_sf"/>
</dbReference>
<dbReference type="SUPFAM" id="SSF52087">
    <property type="entry name" value="CRAL/TRIO domain"/>
    <property type="match status" value="1"/>
</dbReference>
<dbReference type="InterPro" id="IPR001251">
    <property type="entry name" value="CRAL-TRIO_dom"/>
</dbReference>
<feature type="region of interest" description="Disordered" evidence="1">
    <location>
        <begin position="311"/>
        <end position="345"/>
    </location>
</feature>
<dbReference type="Pfam" id="PF03765">
    <property type="entry name" value="CRAL_TRIO_N"/>
    <property type="match status" value="1"/>
</dbReference>
<keyword evidence="4" id="KW-1185">Reference proteome</keyword>
<name>A0A4P9XY68_9FUNG</name>
<dbReference type="OrthoDB" id="75724at2759"/>
<dbReference type="STRING" id="78915.A0A4P9XY68"/>
<gene>
    <name evidence="3" type="ORF">THASP1DRAFT_21678</name>
</gene>
<evidence type="ECO:0000313" key="3">
    <source>
        <dbReference type="EMBL" id="RKP10641.1"/>
    </source>
</evidence>
<dbReference type="CDD" id="cd00170">
    <property type="entry name" value="SEC14"/>
    <property type="match status" value="1"/>
</dbReference>